<accession>A0A7W5C8E6</accession>
<dbReference type="GO" id="GO:0003677">
    <property type="term" value="F:DNA binding"/>
    <property type="evidence" value="ECO:0007669"/>
    <property type="project" value="UniProtKB-KW"/>
</dbReference>
<comment type="caution">
    <text evidence="1">The sequence shown here is derived from an EMBL/GenBank/DDBJ whole genome shotgun (WGS) entry which is preliminary data.</text>
</comment>
<dbReference type="AlphaFoldDB" id="A0A7W5C8E6"/>
<dbReference type="GO" id="GO:0003700">
    <property type="term" value="F:DNA-binding transcription factor activity"/>
    <property type="evidence" value="ECO:0007669"/>
    <property type="project" value="TreeGrafter"/>
</dbReference>
<proteinExistence type="predicted"/>
<dbReference type="GO" id="GO:0005829">
    <property type="term" value="C:cytosol"/>
    <property type="evidence" value="ECO:0007669"/>
    <property type="project" value="TreeGrafter"/>
</dbReference>
<organism evidence="1 2">
    <name type="scientific">Paenibacillus endophyticus</name>
    <dbReference type="NCBI Taxonomy" id="1294268"/>
    <lineage>
        <taxon>Bacteria</taxon>
        <taxon>Bacillati</taxon>
        <taxon>Bacillota</taxon>
        <taxon>Bacilli</taxon>
        <taxon>Bacillales</taxon>
        <taxon>Paenibacillaceae</taxon>
        <taxon>Paenibacillus</taxon>
    </lineage>
</organism>
<evidence type="ECO:0000313" key="1">
    <source>
        <dbReference type="EMBL" id="MBB3153032.1"/>
    </source>
</evidence>
<dbReference type="PANTHER" id="PTHR33221">
    <property type="entry name" value="WINGED HELIX-TURN-HELIX TRANSCRIPTIONAL REGULATOR, RRF2 FAMILY"/>
    <property type="match status" value="1"/>
</dbReference>
<dbReference type="EMBL" id="JACHXW010000008">
    <property type="protein sequence ID" value="MBB3153032.1"/>
    <property type="molecule type" value="Genomic_DNA"/>
</dbReference>
<keyword evidence="2" id="KW-1185">Reference proteome</keyword>
<gene>
    <name evidence="1" type="ORF">FHS16_003091</name>
</gene>
<keyword evidence="1" id="KW-0238">DNA-binding</keyword>
<dbReference type="Gene3D" id="1.10.10.10">
    <property type="entry name" value="Winged helix-like DNA-binding domain superfamily/Winged helix DNA-binding domain"/>
    <property type="match status" value="1"/>
</dbReference>
<dbReference type="PANTHER" id="PTHR33221:SF15">
    <property type="entry name" value="HTH-TYPE TRANSCRIPTIONAL REGULATOR YWGB-RELATED"/>
    <property type="match status" value="1"/>
</dbReference>
<dbReference type="Pfam" id="PF02082">
    <property type="entry name" value="Rrf2"/>
    <property type="match status" value="1"/>
</dbReference>
<dbReference type="SUPFAM" id="SSF46785">
    <property type="entry name" value="Winged helix' DNA-binding domain"/>
    <property type="match status" value="1"/>
</dbReference>
<dbReference type="InterPro" id="IPR036390">
    <property type="entry name" value="WH_DNA-bd_sf"/>
</dbReference>
<dbReference type="InterPro" id="IPR000944">
    <property type="entry name" value="Tscrpt_reg_Rrf2"/>
</dbReference>
<dbReference type="FunFam" id="1.10.10.10:FF:000138">
    <property type="entry name" value="Rrf2 family transcriptional regulator"/>
    <property type="match status" value="1"/>
</dbReference>
<dbReference type="InterPro" id="IPR036388">
    <property type="entry name" value="WH-like_DNA-bd_sf"/>
</dbReference>
<evidence type="ECO:0000313" key="2">
    <source>
        <dbReference type="Proteomes" id="UP000518605"/>
    </source>
</evidence>
<protein>
    <submittedName>
        <fullName evidence="1">DNA-binding IscR family transcriptional regulator</fullName>
    </submittedName>
</protein>
<dbReference type="PROSITE" id="PS51197">
    <property type="entry name" value="HTH_RRF2_2"/>
    <property type="match status" value="1"/>
</dbReference>
<reference evidence="1 2" key="1">
    <citation type="submission" date="2020-08" db="EMBL/GenBank/DDBJ databases">
        <title>Genomic Encyclopedia of Type Strains, Phase III (KMG-III): the genomes of soil and plant-associated and newly described type strains.</title>
        <authorList>
            <person name="Whitman W."/>
        </authorList>
    </citation>
    <scope>NUCLEOTIDE SEQUENCE [LARGE SCALE GENOMIC DNA]</scope>
    <source>
        <strain evidence="1 2">CECT 8234</strain>
    </source>
</reference>
<dbReference type="RefSeq" id="WP_183563837.1">
    <property type="nucleotide sequence ID" value="NZ_CBCSLB010000015.1"/>
</dbReference>
<dbReference type="Proteomes" id="UP000518605">
    <property type="component" value="Unassembled WGS sequence"/>
</dbReference>
<sequence length="142" mass="15246">MTSNRFAVAVHIMTLLETSKTSRLTSDIIASSVNTNPVVIRRIMGMLNKAGLVLTSAGVAGAVITRPANEITLNDIYNAVHNNGQDELFAIHEQPNPDCTVGRHIQSSLEAAFNEAQKAMADKLAGITLEQISLDVMSKADE</sequence>
<name>A0A7W5C8E6_9BACL</name>